<sequence>MVRGKHKNLTNRSQDHSSSSEHSTPTSPSPGHPNTPEKLDPDLKAYLMMMVKDFKKDFNNSLKEIQENSAKELQVLKEKQENTTKQVEVLKEKQENTSKQVMEMNKTILDLRSEVDTIKKTQNEATLEIETLGKKSGTIDASISNRIQEIEERISGAEDSIENIGTTIKESGKCKKILTQNIQEIQDTMRRPKLRITGVDENEDFQLKGPANIFNKIIEENFPNLKKEMPMNIQEAYRTPNRLDQK</sequence>
<dbReference type="Proteomes" id="UP000694415">
    <property type="component" value="Unplaced"/>
</dbReference>
<keyword evidence="5" id="KW-1185">Reference proteome</keyword>
<evidence type="ECO:0000313" key="5">
    <source>
        <dbReference type="Proteomes" id="UP000694415"/>
    </source>
</evidence>
<dbReference type="Gene3D" id="1.20.5.390">
    <property type="entry name" value="L1 transposable element, trimerization domain"/>
    <property type="match status" value="1"/>
</dbReference>
<dbReference type="AlphaFoldDB" id="A0A8C6HX65"/>
<name>A0A8C6HX65_MUSSI</name>
<dbReference type="Pfam" id="PF02994">
    <property type="entry name" value="Transposase_22"/>
    <property type="match status" value="1"/>
</dbReference>
<dbReference type="InterPro" id="IPR043636">
    <property type="entry name" value="L1_RRM_dom"/>
</dbReference>
<feature type="domain" description="L1 transposable element RRM" evidence="3">
    <location>
        <begin position="191"/>
        <end position="243"/>
    </location>
</feature>
<dbReference type="Ensembl" id="ENSMSIT00000034351.1">
    <property type="protein sequence ID" value="ENSMSIP00000027245.1"/>
    <property type="gene ID" value="ENSMSIG00000023009.1"/>
</dbReference>
<reference evidence="4" key="1">
    <citation type="submission" date="2025-08" db="UniProtKB">
        <authorList>
            <consortium name="Ensembl"/>
        </authorList>
    </citation>
    <scope>IDENTIFICATION</scope>
</reference>
<evidence type="ECO:0000313" key="4">
    <source>
        <dbReference type="Ensembl" id="ENSMSIP00000027245.1"/>
    </source>
</evidence>
<feature type="coiled-coil region" evidence="1">
    <location>
        <begin position="59"/>
        <end position="107"/>
    </location>
</feature>
<evidence type="ECO:0000259" key="3">
    <source>
        <dbReference type="Pfam" id="PF02994"/>
    </source>
</evidence>
<dbReference type="FunFam" id="1.20.5.390:FF:000005">
    <property type="entry name" value="LINE-1 retrotransposable element ORF1 protein"/>
    <property type="match status" value="1"/>
</dbReference>
<reference evidence="4" key="2">
    <citation type="submission" date="2025-09" db="UniProtKB">
        <authorList>
            <consortium name="Ensembl"/>
        </authorList>
    </citation>
    <scope>IDENTIFICATION</scope>
</reference>
<evidence type="ECO:0000256" key="1">
    <source>
        <dbReference type="SAM" id="Coils"/>
    </source>
</evidence>
<keyword evidence="1" id="KW-0175">Coiled coil</keyword>
<dbReference type="GeneTree" id="ENSGT01050000244818"/>
<organism evidence="4 5">
    <name type="scientific">Mus spicilegus</name>
    <name type="common">Mound-building mouse</name>
    <dbReference type="NCBI Taxonomy" id="10103"/>
    <lineage>
        <taxon>Eukaryota</taxon>
        <taxon>Metazoa</taxon>
        <taxon>Chordata</taxon>
        <taxon>Craniata</taxon>
        <taxon>Vertebrata</taxon>
        <taxon>Euteleostomi</taxon>
        <taxon>Mammalia</taxon>
        <taxon>Eutheria</taxon>
        <taxon>Euarchontoglires</taxon>
        <taxon>Glires</taxon>
        <taxon>Rodentia</taxon>
        <taxon>Myomorpha</taxon>
        <taxon>Muroidea</taxon>
        <taxon>Muridae</taxon>
        <taxon>Murinae</taxon>
        <taxon>Mus</taxon>
        <taxon>Mus</taxon>
    </lineage>
</organism>
<feature type="region of interest" description="Disordered" evidence="2">
    <location>
        <begin position="1"/>
        <end position="42"/>
    </location>
</feature>
<dbReference type="InterPro" id="IPR004244">
    <property type="entry name" value="Transposase_22"/>
</dbReference>
<protein>
    <recommendedName>
        <fullName evidence="3">L1 transposable element RRM domain-containing protein</fullName>
    </recommendedName>
</protein>
<dbReference type="Gene3D" id="3.30.70.1820">
    <property type="entry name" value="L1 transposable element, RRM domain"/>
    <property type="match status" value="1"/>
</dbReference>
<accession>A0A8C6HX65</accession>
<proteinExistence type="predicted"/>
<evidence type="ECO:0000256" key="2">
    <source>
        <dbReference type="SAM" id="MobiDB-lite"/>
    </source>
</evidence>
<dbReference type="PANTHER" id="PTHR11505">
    <property type="entry name" value="L1 TRANSPOSABLE ELEMENT-RELATED"/>
    <property type="match status" value="1"/>
</dbReference>